<name>A0A1G6TTP6_9BACT</name>
<dbReference type="Proteomes" id="UP000199060">
    <property type="component" value="Unassembled WGS sequence"/>
</dbReference>
<evidence type="ECO:0000256" key="1">
    <source>
        <dbReference type="SAM" id="Phobius"/>
    </source>
</evidence>
<sequence>MKLTFKLILVIFAILFLFFLGYEWWRSYPKLILPVPMEAKSQAEKIDSILISTLNQYQLSGLSVGLVKNSEVNYIHSIGYAFLEKKDSLTAKSGINIASLSKIFTALLIARQFSERGITLSNSLNELSPDLVRKYPRLDKLTLRELLSHQSGLRDRKSIASFLNLNKKSDLKTYVEKELSRKKVYSDSKDKTYADLNFELLGYLLEEVSGRPFDELMNDFLSNELGMMQSYFLKSEKDTLPPIQGYQKTWIWKRFKENSFRSPVTPYPSSGMISTAEDLTKALIQLSRGSLGRLQPELEWLNNLNNNEIAGFQLIPLEEKVYLGHFGAQNGFSALLVVDPENGEGLVILSNTRDEREFRITLAKQLIPFLKKKH</sequence>
<evidence type="ECO:0000313" key="4">
    <source>
        <dbReference type="Proteomes" id="UP000199060"/>
    </source>
</evidence>
<dbReference type="Gene3D" id="3.40.710.10">
    <property type="entry name" value="DD-peptidase/beta-lactamase superfamily"/>
    <property type="match status" value="1"/>
</dbReference>
<gene>
    <name evidence="3" type="ORF">SAMN04488104_102422</name>
</gene>
<reference evidence="4" key="1">
    <citation type="submission" date="2016-10" db="EMBL/GenBank/DDBJ databases">
        <authorList>
            <person name="Varghese N."/>
            <person name="Submissions S."/>
        </authorList>
    </citation>
    <scope>NUCLEOTIDE SEQUENCE [LARGE SCALE GENOMIC DNA]</scope>
    <source>
        <strain evidence="4">DSM 23095</strain>
    </source>
</reference>
<proteinExistence type="predicted"/>
<dbReference type="PANTHER" id="PTHR46825">
    <property type="entry name" value="D-ALANYL-D-ALANINE-CARBOXYPEPTIDASE/ENDOPEPTIDASE AMPH"/>
    <property type="match status" value="1"/>
</dbReference>
<dbReference type="Pfam" id="PF00144">
    <property type="entry name" value="Beta-lactamase"/>
    <property type="match status" value="1"/>
</dbReference>
<keyword evidence="1" id="KW-0812">Transmembrane</keyword>
<dbReference type="SUPFAM" id="SSF56601">
    <property type="entry name" value="beta-lactamase/transpeptidase-like"/>
    <property type="match status" value="1"/>
</dbReference>
<dbReference type="InterPro" id="IPR012338">
    <property type="entry name" value="Beta-lactam/transpept-like"/>
</dbReference>
<dbReference type="STRING" id="686796.SAMN04488104_102422"/>
<dbReference type="InterPro" id="IPR001466">
    <property type="entry name" value="Beta-lactam-related"/>
</dbReference>
<keyword evidence="1" id="KW-1133">Transmembrane helix</keyword>
<dbReference type="RefSeq" id="WP_087939935.1">
    <property type="nucleotide sequence ID" value="NZ_FNAC01000024.1"/>
</dbReference>
<dbReference type="PANTHER" id="PTHR46825:SF8">
    <property type="entry name" value="BETA-LACTAMASE-RELATED"/>
    <property type="match status" value="1"/>
</dbReference>
<dbReference type="EMBL" id="FNAC01000024">
    <property type="protein sequence ID" value="SDD32401.1"/>
    <property type="molecule type" value="Genomic_DNA"/>
</dbReference>
<evidence type="ECO:0000313" key="3">
    <source>
        <dbReference type="EMBL" id="SDD32401.1"/>
    </source>
</evidence>
<accession>A0A1G6TTP6</accession>
<organism evidence="3 4">
    <name type="scientific">Algoriphagus faecimaris</name>
    <dbReference type="NCBI Taxonomy" id="686796"/>
    <lineage>
        <taxon>Bacteria</taxon>
        <taxon>Pseudomonadati</taxon>
        <taxon>Bacteroidota</taxon>
        <taxon>Cytophagia</taxon>
        <taxon>Cytophagales</taxon>
        <taxon>Cyclobacteriaceae</taxon>
        <taxon>Algoriphagus</taxon>
    </lineage>
</organism>
<evidence type="ECO:0000259" key="2">
    <source>
        <dbReference type="Pfam" id="PF00144"/>
    </source>
</evidence>
<feature type="domain" description="Beta-lactamase-related" evidence="2">
    <location>
        <begin position="52"/>
        <end position="359"/>
    </location>
</feature>
<dbReference type="AlphaFoldDB" id="A0A1G6TTP6"/>
<protein>
    <submittedName>
        <fullName evidence="3">CubicO group peptidase, beta-lactamase class C family</fullName>
    </submittedName>
</protein>
<keyword evidence="4" id="KW-1185">Reference proteome</keyword>
<keyword evidence="1" id="KW-0472">Membrane</keyword>
<feature type="transmembrane region" description="Helical" evidence="1">
    <location>
        <begin position="7"/>
        <end position="25"/>
    </location>
</feature>
<dbReference type="OrthoDB" id="1357763at2"/>
<dbReference type="InterPro" id="IPR050491">
    <property type="entry name" value="AmpC-like"/>
</dbReference>